<comment type="catalytic activity">
    <reaction evidence="1">
        <text>S-ubiquitinyl-[E2 ubiquitin-conjugating enzyme]-L-cysteine + [acceptor protein]-L-lysine = [E2 ubiquitin-conjugating enzyme]-L-cysteine + N(6)-ubiquitinyl-[acceptor protein]-L-lysine.</text>
        <dbReference type="EC" id="2.3.2.27"/>
    </reaction>
</comment>
<dbReference type="GO" id="GO:0008270">
    <property type="term" value="F:zinc ion binding"/>
    <property type="evidence" value="ECO:0007669"/>
    <property type="project" value="UniProtKB-KW"/>
</dbReference>
<dbReference type="PANTHER" id="PTHR46463">
    <property type="entry name" value="ZINC FINGER, RING/FYVE/PHD-TYPE"/>
    <property type="match status" value="1"/>
</dbReference>
<dbReference type="InterPro" id="IPR013083">
    <property type="entry name" value="Znf_RING/FYVE/PHD"/>
</dbReference>
<gene>
    <name evidence="10" type="ORF">PHJA_001472100</name>
</gene>
<evidence type="ECO:0000256" key="8">
    <source>
        <dbReference type="PROSITE-ProRule" id="PRU00175"/>
    </source>
</evidence>
<keyword evidence="6" id="KW-0833">Ubl conjugation pathway</keyword>
<sequence length="55" mass="6484">DENVCQTCLEEYTTENSKIITKCSHHFHLSCIYEWMERSDYSPVYGKVMAFDETA</sequence>
<dbReference type="EMBL" id="BMAC01000307">
    <property type="protein sequence ID" value="GFP93277.1"/>
    <property type="molecule type" value="Genomic_DNA"/>
</dbReference>
<evidence type="ECO:0000313" key="10">
    <source>
        <dbReference type="EMBL" id="GFP93277.1"/>
    </source>
</evidence>
<dbReference type="SUPFAM" id="SSF57850">
    <property type="entry name" value="RING/U-box"/>
    <property type="match status" value="1"/>
</dbReference>
<evidence type="ECO:0000256" key="2">
    <source>
        <dbReference type="ARBA" id="ARBA00012483"/>
    </source>
</evidence>
<feature type="domain" description="RING-type" evidence="9">
    <location>
        <begin position="5"/>
        <end position="44"/>
    </location>
</feature>
<dbReference type="InterPro" id="IPR001841">
    <property type="entry name" value="Znf_RING"/>
</dbReference>
<dbReference type="PANTHER" id="PTHR46463:SF86">
    <property type="entry name" value="RING-TYPE DOMAIN-CONTAINING PROTEIN"/>
    <property type="match status" value="1"/>
</dbReference>
<reference evidence="10" key="1">
    <citation type="submission" date="2020-07" db="EMBL/GenBank/DDBJ databases">
        <title>Ethylene signaling mediates host invasion by parasitic plants.</title>
        <authorList>
            <person name="Yoshida S."/>
        </authorList>
    </citation>
    <scope>NUCLEOTIDE SEQUENCE</scope>
    <source>
        <strain evidence="10">Okayama</strain>
    </source>
</reference>
<dbReference type="PROSITE" id="PS50089">
    <property type="entry name" value="ZF_RING_2"/>
    <property type="match status" value="1"/>
</dbReference>
<keyword evidence="7" id="KW-0862">Zinc</keyword>
<organism evidence="10 11">
    <name type="scientific">Phtheirospermum japonicum</name>
    <dbReference type="NCBI Taxonomy" id="374723"/>
    <lineage>
        <taxon>Eukaryota</taxon>
        <taxon>Viridiplantae</taxon>
        <taxon>Streptophyta</taxon>
        <taxon>Embryophyta</taxon>
        <taxon>Tracheophyta</taxon>
        <taxon>Spermatophyta</taxon>
        <taxon>Magnoliopsida</taxon>
        <taxon>eudicotyledons</taxon>
        <taxon>Gunneridae</taxon>
        <taxon>Pentapetalae</taxon>
        <taxon>asterids</taxon>
        <taxon>lamiids</taxon>
        <taxon>Lamiales</taxon>
        <taxon>Orobanchaceae</taxon>
        <taxon>Orobanchaceae incertae sedis</taxon>
        <taxon>Phtheirospermum</taxon>
    </lineage>
</organism>
<keyword evidence="5 8" id="KW-0863">Zinc-finger</keyword>
<evidence type="ECO:0000256" key="3">
    <source>
        <dbReference type="ARBA" id="ARBA00022679"/>
    </source>
</evidence>
<keyword evidence="11" id="KW-1185">Reference proteome</keyword>
<evidence type="ECO:0000256" key="5">
    <source>
        <dbReference type="ARBA" id="ARBA00022771"/>
    </source>
</evidence>
<evidence type="ECO:0000313" key="11">
    <source>
        <dbReference type="Proteomes" id="UP000653305"/>
    </source>
</evidence>
<evidence type="ECO:0000256" key="1">
    <source>
        <dbReference type="ARBA" id="ARBA00000900"/>
    </source>
</evidence>
<dbReference type="Gene3D" id="3.30.40.10">
    <property type="entry name" value="Zinc/RING finger domain, C3HC4 (zinc finger)"/>
    <property type="match status" value="1"/>
</dbReference>
<keyword evidence="4" id="KW-0479">Metal-binding</keyword>
<keyword evidence="3" id="KW-0808">Transferase</keyword>
<dbReference type="AlphaFoldDB" id="A0A830BYM7"/>
<dbReference type="OrthoDB" id="8062037at2759"/>
<evidence type="ECO:0000256" key="7">
    <source>
        <dbReference type="ARBA" id="ARBA00022833"/>
    </source>
</evidence>
<dbReference type="GO" id="GO:0061630">
    <property type="term" value="F:ubiquitin protein ligase activity"/>
    <property type="evidence" value="ECO:0007669"/>
    <property type="project" value="UniProtKB-EC"/>
</dbReference>
<evidence type="ECO:0000259" key="9">
    <source>
        <dbReference type="PROSITE" id="PS50089"/>
    </source>
</evidence>
<comment type="caution">
    <text evidence="10">The sequence shown here is derived from an EMBL/GenBank/DDBJ whole genome shotgun (WGS) entry which is preliminary data.</text>
</comment>
<accession>A0A830BYM7</accession>
<evidence type="ECO:0000256" key="6">
    <source>
        <dbReference type="ARBA" id="ARBA00022786"/>
    </source>
</evidence>
<dbReference type="Pfam" id="PF13639">
    <property type="entry name" value="zf-RING_2"/>
    <property type="match status" value="1"/>
</dbReference>
<dbReference type="EC" id="2.3.2.27" evidence="2"/>
<protein>
    <recommendedName>
        <fullName evidence="2">RING-type E3 ubiquitin transferase</fullName>
        <ecNumber evidence="2">2.3.2.27</ecNumber>
    </recommendedName>
</protein>
<name>A0A830BYM7_9LAMI</name>
<proteinExistence type="predicted"/>
<feature type="non-terminal residue" evidence="10">
    <location>
        <position position="1"/>
    </location>
</feature>
<dbReference type="Proteomes" id="UP000653305">
    <property type="component" value="Unassembled WGS sequence"/>
</dbReference>
<evidence type="ECO:0000256" key="4">
    <source>
        <dbReference type="ARBA" id="ARBA00022723"/>
    </source>
</evidence>